<dbReference type="AlphaFoldDB" id="B3E817"/>
<protein>
    <submittedName>
        <fullName evidence="1">Uncharacterized protein</fullName>
    </submittedName>
</protein>
<sequence>MKTTLLTLLLILLAFGGMALGLLFGRRGLRGGCSKSEHGICTKEHHPWHQHHD</sequence>
<dbReference type="RefSeq" id="WP_012470915.1">
    <property type="nucleotide sequence ID" value="NC_010814.1"/>
</dbReference>
<keyword evidence="2" id="KW-1185">Reference proteome</keyword>
<organism evidence="1 2">
    <name type="scientific">Trichlorobacter lovleyi (strain ATCC BAA-1151 / DSM 17278 / SZ)</name>
    <name type="common">Geobacter lovleyi</name>
    <dbReference type="NCBI Taxonomy" id="398767"/>
    <lineage>
        <taxon>Bacteria</taxon>
        <taxon>Pseudomonadati</taxon>
        <taxon>Thermodesulfobacteriota</taxon>
        <taxon>Desulfuromonadia</taxon>
        <taxon>Geobacterales</taxon>
        <taxon>Geobacteraceae</taxon>
        <taxon>Trichlorobacter</taxon>
    </lineage>
</organism>
<accession>B3E817</accession>
<evidence type="ECO:0000313" key="1">
    <source>
        <dbReference type="EMBL" id="ACD96590.1"/>
    </source>
</evidence>
<evidence type="ECO:0000313" key="2">
    <source>
        <dbReference type="Proteomes" id="UP000002420"/>
    </source>
</evidence>
<dbReference type="STRING" id="398767.Glov_2879"/>
<gene>
    <name evidence="1" type="ordered locus">Glov_2879</name>
</gene>
<proteinExistence type="predicted"/>
<reference evidence="1 2" key="1">
    <citation type="submission" date="2008-05" db="EMBL/GenBank/DDBJ databases">
        <title>Complete sequence of chromosome of Geobacter lovleyi SZ.</title>
        <authorList>
            <consortium name="US DOE Joint Genome Institute"/>
            <person name="Lucas S."/>
            <person name="Copeland A."/>
            <person name="Lapidus A."/>
            <person name="Glavina del Rio T."/>
            <person name="Dalin E."/>
            <person name="Tice H."/>
            <person name="Bruce D."/>
            <person name="Goodwin L."/>
            <person name="Pitluck S."/>
            <person name="Chertkov O."/>
            <person name="Meincke L."/>
            <person name="Brettin T."/>
            <person name="Detter J.C."/>
            <person name="Han C."/>
            <person name="Tapia R."/>
            <person name="Kuske C.R."/>
            <person name="Schmutz J."/>
            <person name="Larimer F."/>
            <person name="Land M."/>
            <person name="Hauser L."/>
            <person name="Kyrpides N."/>
            <person name="Mikhailova N."/>
            <person name="Sung Y."/>
            <person name="Fletcher K.E."/>
            <person name="Ritalahti K.M."/>
            <person name="Loeffler F.E."/>
            <person name="Richardson P."/>
        </authorList>
    </citation>
    <scope>NUCLEOTIDE SEQUENCE [LARGE SCALE GENOMIC DNA]</scope>
    <source>
        <strain evidence="2">ATCC BAA-1151 / DSM 17278 / SZ</strain>
    </source>
</reference>
<name>B3E817_TRIL1</name>
<dbReference type="Proteomes" id="UP000002420">
    <property type="component" value="Chromosome"/>
</dbReference>
<dbReference type="KEGG" id="glo:Glov_2879"/>
<dbReference type="EMBL" id="CP001089">
    <property type="protein sequence ID" value="ACD96590.1"/>
    <property type="molecule type" value="Genomic_DNA"/>
</dbReference>
<dbReference type="HOGENOM" id="CLU_3061951_0_0_7"/>